<dbReference type="InterPro" id="IPR015919">
    <property type="entry name" value="Cadherin-like_sf"/>
</dbReference>
<dbReference type="GO" id="GO:0005912">
    <property type="term" value="C:adherens junction"/>
    <property type="evidence" value="ECO:0007669"/>
    <property type="project" value="TreeGrafter"/>
</dbReference>
<feature type="compositionally biased region" description="Low complexity" evidence="13">
    <location>
        <begin position="715"/>
        <end position="724"/>
    </location>
</feature>
<keyword evidence="7" id="KW-0677">Repeat</keyword>
<keyword evidence="11" id="KW-0325">Glycoprotein</keyword>
<evidence type="ECO:0000259" key="15">
    <source>
        <dbReference type="PROSITE" id="PS50268"/>
    </source>
</evidence>
<protein>
    <submittedName>
        <fullName evidence="16">Cadherin 26, tandem duplicate 2</fullName>
    </submittedName>
</protein>
<dbReference type="SUPFAM" id="SSF49313">
    <property type="entry name" value="Cadherin-like"/>
    <property type="match status" value="5"/>
</dbReference>
<dbReference type="Gene3D" id="2.60.40.60">
    <property type="entry name" value="Cadherins"/>
    <property type="match status" value="5"/>
</dbReference>
<evidence type="ECO:0000256" key="7">
    <source>
        <dbReference type="ARBA" id="ARBA00022737"/>
    </source>
</evidence>
<dbReference type="GO" id="GO:0060027">
    <property type="term" value="P:convergent extension involved in gastrulation"/>
    <property type="evidence" value="ECO:0007669"/>
    <property type="project" value="UniProtKB-ARBA"/>
</dbReference>
<feature type="domain" description="Cadherin" evidence="15">
    <location>
        <begin position="90"/>
        <end position="203"/>
    </location>
</feature>
<keyword evidence="6" id="KW-0732">Signal</keyword>
<dbReference type="GO" id="GO:0045296">
    <property type="term" value="F:cadherin binding"/>
    <property type="evidence" value="ECO:0007669"/>
    <property type="project" value="TreeGrafter"/>
</dbReference>
<comment type="subcellular location">
    <subcellularLocation>
        <location evidence="1">Cell membrane</location>
    </subcellularLocation>
    <subcellularLocation>
        <location evidence="2">Cytoplasm</location>
    </subcellularLocation>
</comment>
<keyword evidence="14" id="KW-1133">Transmembrane helix</keyword>
<dbReference type="GO" id="GO:0007156">
    <property type="term" value="P:homophilic cell adhesion via plasma membrane adhesion molecules"/>
    <property type="evidence" value="ECO:0007669"/>
    <property type="project" value="InterPro"/>
</dbReference>
<feature type="domain" description="Cadherin" evidence="15">
    <location>
        <begin position="389"/>
        <end position="496"/>
    </location>
</feature>
<evidence type="ECO:0000256" key="2">
    <source>
        <dbReference type="ARBA" id="ARBA00004496"/>
    </source>
</evidence>
<organism evidence="16 17">
    <name type="scientific">Salmo trutta</name>
    <name type="common">Brown trout</name>
    <dbReference type="NCBI Taxonomy" id="8032"/>
    <lineage>
        <taxon>Eukaryota</taxon>
        <taxon>Metazoa</taxon>
        <taxon>Chordata</taxon>
        <taxon>Craniata</taxon>
        <taxon>Vertebrata</taxon>
        <taxon>Euteleostomi</taxon>
        <taxon>Actinopterygii</taxon>
        <taxon>Neopterygii</taxon>
        <taxon>Teleostei</taxon>
        <taxon>Protacanthopterygii</taxon>
        <taxon>Salmoniformes</taxon>
        <taxon>Salmonidae</taxon>
        <taxon>Salmoninae</taxon>
        <taxon>Salmo</taxon>
    </lineage>
</organism>
<evidence type="ECO:0000313" key="16">
    <source>
        <dbReference type="Ensembl" id="ENSSTUP00000055283.1"/>
    </source>
</evidence>
<keyword evidence="9" id="KW-0130">Cell adhesion</keyword>
<evidence type="ECO:0000256" key="1">
    <source>
        <dbReference type="ARBA" id="ARBA00004236"/>
    </source>
</evidence>
<dbReference type="InterPro" id="IPR020894">
    <property type="entry name" value="Cadherin_CS"/>
</dbReference>
<dbReference type="GO" id="GO:0005737">
    <property type="term" value="C:cytoplasm"/>
    <property type="evidence" value="ECO:0007669"/>
    <property type="project" value="UniProtKB-SubCell"/>
</dbReference>
<gene>
    <name evidence="16" type="primary">cdh26.2</name>
</gene>
<evidence type="ECO:0000256" key="8">
    <source>
        <dbReference type="ARBA" id="ARBA00022837"/>
    </source>
</evidence>
<dbReference type="InterPro" id="IPR002126">
    <property type="entry name" value="Cadherin-like_dom"/>
</dbReference>
<feature type="transmembrane region" description="Helical" evidence="14">
    <location>
        <begin position="609"/>
        <end position="629"/>
    </location>
</feature>
<evidence type="ECO:0000256" key="9">
    <source>
        <dbReference type="ARBA" id="ARBA00022889"/>
    </source>
</evidence>
<proteinExistence type="predicted"/>
<reference evidence="16" key="1">
    <citation type="submission" date="2025-08" db="UniProtKB">
        <authorList>
            <consortium name="Ensembl"/>
        </authorList>
    </citation>
    <scope>IDENTIFICATION</scope>
</reference>
<dbReference type="GeneTree" id="ENSGT00940000155218"/>
<dbReference type="GO" id="GO:0044331">
    <property type="term" value="P:cell-cell adhesion mediated by cadherin"/>
    <property type="evidence" value="ECO:0007669"/>
    <property type="project" value="TreeGrafter"/>
</dbReference>
<keyword evidence="14" id="KW-0812">Transmembrane</keyword>
<reference evidence="16" key="2">
    <citation type="submission" date="2025-09" db="UniProtKB">
        <authorList>
            <consortium name="Ensembl"/>
        </authorList>
    </citation>
    <scope>IDENTIFICATION</scope>
</reference>
<evidence type="ECO:0000256" key="14">
    <source>
        <dbReference type="SAM" id="Phobius"/>
    </source>
</evidence>
<dbReference type="GO" id="GO:0034332">
    <property type="term" value="P:adherens junction organization"/>
    <property type="evidence" value="ECO:0007669"/>
    <property type="project" value="TreeGrafter"/>
</dbReference>
<dbReference type="PANTHER" id="PTHR24027:SF433">
    <property type="entry name" value="CADHERIN 27-RELATED"/>
    <property type="match status" value="1"/>
</dbReference>
<keyword evidence="3" id="KW-1003">Cell membrane</keyword>
<keyword evidence="5" id="KW-0479">Metal-binding</keyword>
<evidence type="ECO:0000256" key="4">
    <source>
        <dbReference type="ARBA" id="ARBA00022490"/>
    </source>
</evidence>
<dbReference type="GO" id="GO:0016477">
    <property type="term" value="P:cell migration"/>
    <property type="evidence" value="ECO:0007669"/>
    <property type="project" value="TreeGrafter"/>
</dbReference>
<dbReference type="FunFam" id="2.60.40.60:FF:000019">
    <property type="entry name" value="Cadherin 2"/>
    <property type="match status" value="1"/>
</dbReference>
<keyword evidence="8 12" id="KW-0106">Calcium</keyword>
<dbReference type="PROSITE" id="PS00232">
    <property type="entry name" value="CADHERIN_1"/>
    <property type="match status" value="2"/>
</dbReference>
<evidence type="ECO:0000313" key="17">
    <source>
        <dbReference type="Proteomes" id="UP000472277"/>
    </source>
</evidence>
<dbReference type="GO" id="GO:0000902">
    <property type="term" value="P:cell morphogenesis"/>
    <property type="evidence" value="ECO:0007669"/>
    <property type="project" value="TreeGrafter"/>
</dbReference>
<evidence type="ECO:0000256" key="6">
    <source>
        <dbReference type="ARBA" id="ARBA00022729"/>
    </source>
</evidence>
<dbReference type="InterPro" id="IPR039808">
    <property type="entry name" value="Cadherin"/>
</dbReference>
<feature type="region of interest" description="Disordered" evidence="13">
    <location>
        <begin position="715"/>
        <end position="746"/>
    </location>
</feature>
<dbReference type="FunFam" id="2.60.40.60:FF:000095">
    <property type="entry name" value="Cadherin 13"/>
    <property type="match status" value="1"/>
</dbReference>
<evidence type="ECO:0000256" key="10">
    <source>
        <dbReference type="ARBA" id="ARBA00023136"/>
    </source>
</evidence>
<evidence type="ECO:0000256" key="3">
    <source>
        <dbReference type="ARBA" id="ARBA00022475"/>
    </source>
</evidence>
<dbReference type="Proteomes" id="UP000472277">
    <property type="component" value="Chromosome 28"/>
</dbReference>
<dbReference type="GO" id="GO:0016339">
    <property type="term" value="P:calcium-dependent cell-cell adhesion via plasma membrane cell adhesion molecules"/>
    <property type="evidence" value="ECO:0007669"/>
    <property type="project" value="TreeGrafter"/>
</dbReference>
<dbReference type="AlphaFoldDB" id="A0A674A7R0"/>
<keyword evidence="4" id="KW-0963">Cytoplasm</keyword>
<dbReference type="GO" id="GO:0007043">
    <property type="term" value="P:cell-cell junction assembly"/>
    <property type="evidence" value="ECO:0007669"/>
    <property type="project" value="TreeGrafter"/>
</dbReference>
<dbReference type="Ensembl" id="ENSSTUT00000057833.1">
    <property type="protein sequence ID" value="ENSSTUP00000055283.1"/>
    <property type="gene ID" value="ENSSTUG00000023470.1"/>
</dbReference>
<feature type="domain" description="Cadherin" evidence="15">
    <location>
        <begin position="258"/>
        <end position="388"/>
    </location>
</feature>
<name>A0A674A7R0_SALTR</name>
<dbReference type="PANTHER" id="PTHR24027">
    <property type="entry name" value="CADHERIN-23"/>
    <property type="match status" value="1"/>
</dbReference>
<dbReference type="Pfam" id="PF00028">
    <property type="entry name" value="Cadherin"/>
    <property type="match status" value="2"/>
</dbReference>
<dbReference type="InParanoid" id="A0A674A7R0"/>
<dbReference type="CDD" id="cd11304">
    <property type="entry name" value="Cadherin_repeat"/>
    <property type="match status" value="4"/>
</dbReference>
<dbReference type="GO" id="GO:0005509">
    <property type="term" value="F:calcium ion binding"/>
    <property type="evidence" value="ECO:0007669"/>
    <property type="project" value="UniProtKB-UniRule"/>
</dbReference>
<evidence type="ECO:0000256" key="11">
    <source>
        <dbReference type="ARBA" id="ARBA00023180"/>
    </source>
</evidence>
<dbReference type="PRINTS" id="PR00205">
    <property type="entry name" value="CADHERIN"/>
</dbReference>
<accession>A0A674A7R0</accession>
<evidence type="ECO:0000256" key="12">
    <source>
        <dbReference type="PROSITE-ProRule" id="PRU00043"/>
    </source>
</evidence>
<sequence length="844" mass="94217">MDVLFQIHIEKAFRVGFHLHGQGVDLDPRGKLSINTDTGDIVVHGELDYELYQKLKLTFEARDISNNALDTRLGVEVEILDINDNPPVFQRNTFTINLKESTSQGDFVTAVMATDKDQSKTNNGTFDLKIVSITPTPPDNLEFFLEQSGPTGIIKFKGCLEHDKSEKYTILVEAKDRGEVVQLSSTCTNIINIEDGNNHLPVFTGQTVGKIILSSSLYHKIWWRYLLKYTNESPEPQLYPSYNVPSYWDIILFQGAGSIKERDSGDVPILRLQVSDQDTKGTEAWKAKYTIHGDKDQNFRITTDPDTNEGVLFVEKPLDYEDGSQRNLSVSVENEAPYFSCKVKGRPATGLWDVVTTEGVSLTGLKPPVLPTRQVTVTVEDINDPPIFTYAIKNVTVEENVEVGWYLETFTAIDLDRNHANTFKYVKGKDPCDCVAVDAKTGKITTTKILDRESPYVKDNVYQVTVFAIDDGQPPMTGTGTLNIHLKDQNDNLPELEMATMDMCLSDEHTEVNITAYDLDGEPYSGPFYFQLQGDDVKGKWRIDPDNGYTVNLVKENTVYAGHHELLLKVFDLQGQGALHNLSVTVCDCSRVASCRIRRATGSKIGESAVGIVIAAMLLVLGFLLLALLMTCKRDLKLIPIDEISGEHLIKSNIEIPGTDCKVPTATILQVDSQLETKAAFQPIKRTSAVQKSASMRALVRSGYSKYSSSYQEQQQGQFQRGTSLRQSAPTKLRSNGYEQGSMMSRSMKTTTRYSSWEEANYLNKSGHLMTQLNQRMYALQVQGEELGDYAPHPYAEEGYLETDLQLDAISIPETLFDQDTLLYLGPRFNTLASICNTADLSAS</sequence>
<dbReference type="FunFam" id="2.60.40.60:FF:000011">
    <property type="entry name" value="Cadherin 1"/>
    <property type="match status" value="1"/>
</dbReference>
<evidence type="ECO:0000256" key="5">
    <source>
        <dbReference type="ARBA" id="ARBA00022723"/>
    </source>
</evidence>
<feature type="compositionally biased region" description="Polar residues" evidence="13">
    <location>
        <begin position="725"/>
        <end position="746"/>
    </location>
</feature>
<keyword evidence="17" id="KW-1185">Reference proteome</keyword>
<dbReference type="GO" id="GO:0008013">
    <property type="term" value="F:beta-catenin binding"/>
    <property type="evidence" value="ECO:0007669"/>
    <property type="project" value="TreeGrafter"/>
</dbReference>
<feature type="domain" description="Cadherin" evidence="15">
    <location>
        <begin position="14"/>
        <end position="89"/>
    </location>
</feature>
<dbReference type="SMART" id="SM00112">
    <property type="entry name" value="CA"/>
    <property type="match status" value="5"/>
</dbReference>
<dbReference type="PROSITE" id="PS50268">
    <property type="entry name" value="CADHERIN_2"/>
    <property type="match status" value="4"/>
</dbReference>
<dbReference type="GO" id="GO:0016342">
    <property type="term" value="C:catenin complex"/>
    <property type="evidence" value="ECO:0007669"/>
    <property type="project" value="TreeGrafter"/>
</dbReference>
<evidence type="ECO:0000256" key="13">
    <source>
        <dbReference type="SAM" id="MobiDB-lite"/>
    </source>
</evidence>
<keyword evidence="10 14" id="KW-0472">Membrane</keyword>